<dbReference type="EMBL" id="JACHJQ010000008">
    <property type="protein sequence ID" value="MBB4910678.1"/>
    <property type="molecule type" value="Genomic_DNA"/>
</dbReference>
<protein>
    <submittedName>
        <fullName evidence="3">Transposase</fullName>
    </submittedName>
</protein>
<keyword evidence="4" id="KW-1185">Reference proteome</keyword>
<dbReference type="InterPro" id="IPR002559">
    <property type="entry name" value="Transposase_11"/>
</dbReference>
<evidence type="ECO:0000313" key="3">
    <source>
        <dbReference type="EMBL" id="MBB4910678.1"/>
    </source>
</evidence>
<dbReference type="Proteomes" id="UP000520767">
    <property type="component" value="Unassembled WGS sequence"/>
</dbReference>
<dbReference type="AlphaFoldDB" id="A0A7W7VHQ6"/>
<gene>
    <name evidence="3" type="ORF">FHR82_006937</name>
</gene>
<dbReference type="GO" id="GO:0006313">
    <property type="term" value="P:DNA transposition"/>
    <property type="evidence" value="ECO:0007669"/>
    <property type="project" value="InterPro"/>
</dbReference>
<accession>A0A7W7VHQ6</accession>
<evidence type="ECO:0000259" key="1">
    <source>
        <dbReference type="Pfam" id="PF01609"/>
    </source>
</evidence>
<feature type="domain" description="Transposase IS4-like" evidence="1">
    <location>
        <begin position="106"/>
        <end position="264"/>
    </location>
</feature>
<dbReference type="GO" id="GO:0003677">
    <property type="term" value="F:DNA binding"/>
    <property type="evidence" value="ECO:0007669"/>
    <property type="project" value="InterPro"/>
</dbReference>
<evidence type="ECO:0000259" key="2">
    <source>
        <dbReference type="Pfam" id="PF13340"/>
    </source>
</evidence>
<dbReference type="RefSeq" id="WP_184814737.1">
    <property type="nucleotide sequence ID" value="NZ_JACHJQ010000008.1"/>
</dbReference>
<organism evidence="3 4">
    <name type="scientific">Actinophytocola algeriensis</name>
    <dbReference type="NCBI Taxonomy" id="1768010"/>
    <lineage>
        <taxon>Bacteria</taxon>
        <taxon>Bacillati</taxon>
        <taxon>Actinomycetota</taxon>
        <taxon>Actinomycetes</taxon>
        <taxon>Pseudonocardiales</taxon>
        <taxon>Pseudonocardiaceae</taxon>
    </lineage>
</organism>
<dbReference type="Pfam" id="PF01609">
    <property type="entry name" value="DDE_Tnp_1"/>
    <property type="match status" value="1"/>
</dbReference>
<dbReference type="InterPro" id="IPR025161">
    <property type="entry name" value="IS402-like_dom"/>
</dbReference>
<dbReference type="NCBIfam" id="NF033580">
    <property type="entry name" value="transpos_IS5_3"/>
    <property type="match status" value="1"/>
</dbReference>
<evidence type="ECO:0000313" key="4">
    <source>
        <dbReference type="Proteomes" id="UP000520767"/>
    </source>
</evidence>
<dbReference type="PANTHER" id="PTHR30007:SF1">
    <property type="entry name" value="BLR1914 PROTEIN"/>
    <property type="match status" value="1"/>
</dbReference>
<feature type="domain" description="Insertion element IS402-like" evidence="2">
    <location>
        <begin position="11"/>
        <end position="88"/>
    </location>
</feature>
<reference evidence="3 4" key="1">
    <citation type="submission" date="2020-08" db="EMBL/GenBank/DDBJ databases">
        <title>Genomic Encyclopedia of Type Strains, Phase III (KMG-III): the genomes of soil and plant-associated and newly described type strains.</title>
        <authorList>
            <person name="Whitman W."/>
        </authorList>
    </citation>
    <scope>NUCLEOTIDE SEQUENCE [LARGE SCALE GENOMIC DNA]</scope>
    <source>
        <strain evidence="3 4">CECT 8960</strain>
    </source>
</reference>
<dbReference type="PANTHER" id="PTHR30007">
    <property type="entry name" value="PHP DOMAIN PROTEIN"/>
    <property type="match status" value="1"/>
</dbReference>
<name>A0A7W7VHQ6_9PSEU</name>
<dbReference type="Pfam" id="PF13340">
    <property type="entry name" value="DUF4096"/>
    <property type="match status" value="1"/>
</dbReference>
<proteinExistence type="predicted"/>
<dbReference type="GO" id="GO:0004803">
    <property type="term" value="F:transposase activity"/>
    <property type="evidence" value="ECO:0007669"/>
    <property type="project" value="InterPro"/>
</dbReference>
<sequence>MAKTTQQRRVEDRLWELIEPLIPSRPAPRGPGGRPRIDDRAALEGILFVLDTGCRWRDLPEQLGCGSGHTAWRRLREWHDAGVWDRLHQLVLYELSNIDELDWTRGCIDAVSVRSKKGGELTGRSPTDRGKAGSKYHVLCDANGLPLHIMLSAANTHDSMLFEPLLDTNPTVRGHHGRAGRPRCRPDKLHADKGYDYRRCRRYLTRRGIKVRIARPGIEGKSRLGRVRWVVERTISWLLRFKRLGLRYDRTERTTLALLTLACTVINVRWLMKIELCDQV</sequence>
<comment type="caution">
    <text evidence="3">The sequence shown here is derived from an EMBL/GenBank/DDBJ whole genome shotgun (WGS) entry which is preliminary data.</text>
</comment>